<proteinExistence type="predicted"/>
<feature type="region of interest" description="Disordered" evidence="5">
    <location>
        <begin position="309"/>
        <end position="338"/>
    </location>
</feature>
<dbReference type="EMBL" id="CP144054">
    <property type="protein sequence ID" value="WWD17828.1"/>
    <property type="molecule type" value="Genomic_DNA"/>
</dbReference>
<dbReference type="GO" id="GO:0000447">
    <property type="term" value="P:endonucleolytic cleavage in ITS1 to separate SSU-rRNA from 5.8S rRNA and LSU-rRNA from tricistronic rRNA transcript (SSU-rRNA, 5.8S rRNA, LSU-rRNA)"/>
    <property type="evidence" value="ECO:0007669"/>
    <property type="project" value="TreeGrafter"/>
</dbReference>
<keyword evidence="7" id="KW-1185">Reference proteome</keyword>
<evidence type="ECO:0000256" key="4">
    <source>
        <dbReference type="ARBA" id="ARBA00031929"/>
    </source>
</evidence>
<dbReference type="KEGG" id="ksn:43588873"/>
<reference evidence="6" key="1">
    <citation type="submission" date="2017-08" db="EMBL/GenBank/DDBJ databases">
        <authorList>
            <person name="Cuomo C."/>
            <person name="Billmyre B."/>
            <person name="Heitman J."/>
        </authorList>
    </citation>
    <scope>NUCLEOTIDE SEQUENCE</scope>
    <source>
        <strain evidence="6">CBS 12478</strain>
    </source>
</reference>
<dbReference type="GO" id="GO:0003723">
    <property type="term" value="F:RNA binding"/>
    <property type="evidence" value="ECO:0007669"/>
    <property type="project" value="InterPro"/>
</dbReference>
<evidence type="ECO:0000313" key="6">
    <source>
        <dbReference type="EMBL" id="WWD17828.1"/>
    </source>
</evidence>
<feature type="compositionally biased region" description="Polar residues" evidence="5">
    <location>
        <begin position="31"/>
        <end position="55"/>
    </location>
</feature>
<dbReference type="GO" id="GO:0030688">
    <property type="term" value="C:preribosome, small subunit precursor"/>
    <property type="evidence" value="ECO:0007669"/>
    <property type="project" value="TreeGrafter"/>
</dbReference>
<organism evidence="6 7">
    <name type="scientific">Kwoniella shandongensis</name>
    <dbReference type="NCBI Taxonomy" id="1734106"/>
    <lineage>
        <taxon>Eukaryota</taxon>
        <taxon>Fungi</taxon>
        <taxon>Dikarya</taxon>
        <taxon>Basidiomycota</taxon>
        <taxon>Agaricomycotina</taxon>
        <taxon>Tremellomycetes</taxon>
        <taxon>Tremellales</taxon>
        <taxon>Cryptococcaceae</taxon>
        <taxon>Kwoniella</taxon>
    </lineage>
</organism>
<sequence>MPKEQIRKRGRRKPKADALDEEVATPISAPVQDTVTQSENDFNAGPSASTSSNIPTGIHPSRAALLAGRPAPSSEPTPNVGEGGAEGQQEEDGQADWTRGPRTESDFPFGVLDPDVKAYFRSVEEQIKDWEGVSSAGEEREDRQLFLTSVLSELRSHELPAATDPETSIILERLLPSLSDWGRRVIGDSFGDKWNEVIRHRFGSHVVQSWMTLAADTLDREARDVWPPQQAKQDETVGKLPTMTELFISIIDTLLPSLPQLLSSPHSSPPIRLLLLVLTPHRGLPTLGGESTERGNLIRSKRSGKYRNNQGVKGKSIFGEGEDDESKGKGKGKAVKRQVPAELTELRSKVRKELMGRLAEGEWKAMGVDAVGSATVQLLLEFEVEEGEAEKQGSLFDILTEGMITQLQNSPSTPLETQPYLLSLLASQTGTRLFESLLLLSPPHIFKAIWTTYFEKKLGKLAGHPYANFVVAKGVARLDKEQIEGLVGEIKTVSGGRGLIKAGRTSVVQALVDRSVSLVDSQKTVLDLIYSCLELPVAQKASLVPCLMNLKTYPMYQAILTGAPEEEKEESNDVPPETIDKAAEDAAAAAVRLAAWQNRRTAKPKTDGELAPNMQGCLILQGMMGMTAVNSIVLDSLTAQPIETYLEYAKNPIASHFLDSVFTNPSVPPKYRRKVMMAFMGKYRNLVEDRMGSRVVDTIWEKADGYMKEKIARSLIPHLTELGGSQYGKYFIRRAEVGLLDRRPEEWRERIVGVKHHFAHQKEQPAQPVQRFGGATEGEGEEKRKRKEKDEIDQLFEGVEKKRKKD</sequence>
<feature type="region of interest" description="Disordered" evidence="5">
    <location>
        <begin position="1"/>
        <end position="109"/>
    </location>
</feature>
<dbReference type="Proteomes" id="UP000322225">
    <property type="component" value="Chromosome 4"/>
</dbReference>
<evidence type="ECO:0000256" key="2">
    <source>
        <dbReference type="ARBA" id="ARBA00022737"/>
    </source>
</evidence>
<dbReference type="Pfam" id="PF22493">
    <property type="entry name" value="PUF_NOP9"/>
    <property type="match status" value="1"/>
</dbReference>
<dbReference type="PANTHER" id="PTHR13102:SF0">
    <property type="entry name" value="NUCLEOLAR PROTEIN 9"/>
    <property type="match status" value="1"/>
</dbReference>
<dbReference type="Gene3D" id="1.25.10.10">
    <property type="entry name" value="Leucine-rich Repeat Variant"/>
    <property type="match status" value="3"/>
</dbReference>
<dbReference type="InterPro" id="IPR011989">
    <property type="entry name" value="ARM-like"/>
</dbReference>
<dbReference type="InterPro" id="IPR040000">
    <property type="entry name" value="NOP9"/>
</dbReference>
<feature type="region of interest" description="Disordered" evidence="5">
    <location>
        <begin position="758"/>
        <end position="806"/>
    </location>
</feature>
<dbReference type="GO" id="GO:0000472">
    <property type="term" value="P:endonucleolytic cleavage to generate mature 5'-end of SSU-rRNA from (SSU-rRNA, 5.8S rRNA, LSU-rRNA)"/>
    <property type="evidence" value="ECO:0007669"/>
    <property type="project" value="TreeGrafter"/>
</dbReference>
<dbReference type="SMART" id="SM00025">
    <property type="entry name" value="Pumilio"/>
    <property type="match status" value="4"/>
</dbReference>
<dbReference type="GO" id="GO:0000056">
    <property type="term" value="P:ribosomal small subunit export from nucleus"/>
    <property type="evidence" value="ECO:0007669"/>
    <property type="project" value="TreeGrafter"/>
</dbReference>
<keyword evidence="2" id="KW-0677">Repeat</keyword>
<dbReference type="GeneID" id="43588873"/>
<accession>A0A5M6C1U6</accession>
<dbReference type="InterPro" id="IPR001313">
    <property type="entry name" value="Pumilio_RNA-bd_rpt"/>
</dbReference>
<name>A0A5M6C1U6_9TREE</name>
<dbReference type="GO" id="GO:0030686">
    <property type="term" value="C:90S preribosome"/>
    <property type="evidence" value="ECO:0007669"/>
    <property type="project" value="TreeGrafter"/>
</dbReference>
<evidence type="ECO:0000256" key="1">
    <source>
        <dbReference type="ARBA" id="ARBA00016427"/>
    </source>
</evidence>
<dbReference type="InterPro" id="IPR016024">
    <property type="entry name" value="ARM-type_fold"/>
</dbReference>
<dbReference type="PANTHER" id="PTHR13102">
    <property type="entry name" value="NUCLEOLAR PROTEIN 9"/>
    <property type="match status" value="1"/>
</dbReference>
<gene>
    <name evidence="6" type="ORF">CI109_102271</name>
</gene>
<dbReference type="GO" id="GO:0005730">
    <property type="term" value="C:nucleolus"/>
    <property type="evidence" value="ECO:0007669"/>
    <property type="project" value="TreeGrafter"/>
</dbReference>
<dbReference type="AlphaFoldDB" id="A0A5M6C1U6"/>
<dbReference type="GO" id="GO:0000480">
    <property type="term" value="P:endonucleolytic cleavage in 5'-ETS of tricistronic rRNA transcript (SSU-rRNA, 5.8S rRNA, LSU-rRNA)"/>
    <property type="evidence" value="ECO:0007669"/>
    <property type="project" value="TreeGrafter"/>
</dbReference>
<evidence type="ECO:0000256" key="5">
    <source>
        <dbReference type="SAM" id="MobiDB-lite"/>
    </source>
</evidence>
<evidence type="ECO:0000313" key="7">
    <source>
        <dbReference type="Proteomes" id="UP000322225"/>
    </source>
</evidence>
<protein>
    <recommendedName>
        <fullName evidence="1">Nucleolar protein 9</fullName>
    </recommendedName>
    <alternativeName>
        <fullName evidence="3 4">Pumilio domain-containing protein NOP9</fullName>
    </alternativeName>
</protein>
<evidence type="ECO:0000256" key="3">
    <source>
        <dbReference type="ARBA" id="ARBA00030932"/>
    </source>
</evidence>
<dbReference type="OrthoDB" id="392571at2759"/>
<reference evidence="6" key="2">
    <citation type="submission" date="2024-01" db="EMBL/GenBank/DDBJ databases">
        <title>Comparative genomics of Cryptococcus and Kwoniella reveals pathogenesis evolution and contrasting modes of karyotype evolution via chromosome fusion or intercentromeric recombination.</title>
        <authorList>
            <person name="Coelho M.A."/>
            <person name="David-Palma M."/>
            <person name="Shea T."/>
            <person name="Bowers K."/>
            <person name="McGinley-Smith S."/>
            <person name="Mohammad A.W."/>
            <person name="Gnirke A."/>
            <person name="Yurkov A.M."/>
            <person name="Nowrousian M."/>
            <person name="Sun S."/>
            <person name="Cuomo C.A."/>
            <person name="Heitman J."/>
        </authorList>
    </citation>
    <scope>NUCLEOTIDE SEQUENCE</scope>
    <source>
        <strain evidence="6">CBS 12478</strain>
    </source>
</reference>
<dbReference type="SUPFAM" id="SSF48371">
    <property type="entry name" value="ARM repeat"/>
    <property type="match status" value="2"/>
</dbReference>
<dbReference type="RefSeq" id="XP_031860850.1">
    <property type="nucleotide sequence ID" value="XM_032004735.1"/>
</dbReference>